<dbReference type="AlphaFoldDB" id="A0A0C3D163"/>
<dbReference type="EMBL" id="KN832872">
    <property type="protein sequence ID" value="KIN04994.1"/>
    <property type="molecule type" value="Genomic_DNA"/>
</dbReference>
<name>A0A0C3D163_OIDMZ</name>
<protein>
    <recommendedName>
        <fullName evidence="3">Steroid 5-alpha reductase C-terminal domain-containing protein</fullName>
    </recommendedName>
</protein>
<dbReference type="PANTHER" id="PTHR32251:SF15">
    <property type="entry name" value="3-OXO-5-ALPHA-STEROID 4-DEHYDROGENASE (DUF1295)"/>
    <property type="match status" value="1"/>
</dbReference>
<dbReference type="PANTHER" id="PTHR32251">
    <property type="entry name" value="3-OXO-5-ALPHA-STEROID 4-DEHYDROGENASE"/>
    <property type="match status" value="1"/>
</dbReference>
<dbReference type="HOGENOM" id="CLU_043418_2_0_1"/>
<accession>A0A0C3D163</accession>
<reference evidence="1 2" key="1">
    <citation type="submission" date="2014-04" db="EMBL/GenBank/DDBJ databases">
        <authorList>
            <consortium name="DOE Joint Genome Institute"/>
            <person name="Kuo A."/>
            <person name="Martino E."/>
            <person name="Perotto S."/>
            <person name="Kohler A."/>
            <person name="Nagy L.G."/>
            <person name="Floudas D."/>
            <person name="Copeland A."/>
            <person name="Barry K.W."/>
            <person name="Cichocki N."/>
            <person name="Veneault-Fourrey C."/>
            <person name="LaButti K."/>
            <person name="Lindquist E.A."/>
            <person name="Lipzen A."/>
            <person name="Lundell T."/>
            <person name="Morin E."/>
            <person name="Murat C."/>
            <person name="Sun H."/>
            <person name="Tunlid A."/>
            <person name="Henrissat B."/>
            <person name="Grigoriev I.V."/>
            <person name="Hibbett D.S."/>
            <person name="Martin F."/>
            <person name="Nordberg H.P."/>
            <person name="Cantor M.N."/>
            <person name="Hua S.X."/>
        </authorList>
    </citation>
    <scope>NUCLEOTIDE SEQUENCE [LARGE SCALE GENOMIC DNA]</scope>
    <source>
        <strain evidence="1 2">Zn</strain>
    </source>
</reference>
<sequence>MSWSEQERYAAHFTWKRPDKSVDTIWGSESPRRVAPIIVSEAEEETINTRFSLPQRRVIDASAVGILKSTLLPSLAMQSGLSIIAYSGSRLTNRVDGKDWLWPAGQVINAWTSAVGTKILCHHEDVWKALSDLSYAHKLILTGVTLWGGRLFYRVVSRSISRGHDEPRYEAAKAEPDFWNQSLFTIFLPEAVFQTLISLPFTLPFGATQQAYSPYPVPAFAELATGLGVFMFGAGFALEVLADAQLAEHHEKSKDLDTSGVWSIVRHPNYLGDALVHASFPLILYGAGSLHPLATLGPIANYILLRYIGGDKENEAYTEQRYFKDKSPKYSQLQEYKAKKNAFWPSLDELDNPWLWSVVTIGIACVMMERVVGRRQ</sequence>
<evidence type="ECO:0000313" key="2">
    <source>
        <dbReference type="Proteomes" id="UP000054321"/>
    </source>
</evidence>
<gene>
    <name evidence="1" type="ORF">OIDMADRAFT_101845</name>
</gene>
<proteinExistence type="predicted"/>
<reference evidence="2" key="2">
    <citation type="submission" date="2015-01" db="EMBL/GenBank/DDBJ databases">
        <title>Evolutionary Origins and Diversification of the Mycorrhizal Mutualists.</title>
        <authorList>
            <consortium name="DOE Joint Genome Institute"/>
            <consortium name="Mycorrhizal Genomics Consortium"/>
            <person name="Kohler A."/>
            <person name="Kuo A."/>
            <person name="Nagy L.G."/>
            <person name="Floudas D."/>
            <person name="Copeland A."/>
            <person name="Barry K.W."/>
            <person name="Cichocki N."/>
            <person name="Veneault-Fourrey C."/>
            <person name="LaButti K."/>
            <person name="Lindquist E.A."/>
            <person name="Lipzen A."/>
            <person name="Lundell T."/>
            <person name="Morin E."/>
            <person name="Murat C."/>
            <person name="Riley R."/>
            <person name="Ohm R."/>
            <person name="Sun H."/>
            <person name="Tunlid A."/>
            <person name="Henrissat B."/>
            <person name="Grigoriev I.V."/>
            <person name="Hibbett D.S."/>
            <person name="Martin F."/>
        </authorList>
    </citation>
    <scope>NUCLEOTIDE SEQUENCE [LARGE SCALE GENOMIC DNA]</scope>
    <source>
        <strain evidence="2">Zn</strain>
    </source>
</reference>
<dbReference type="Proteomes" id="UP000054321">
    <property type="component" value="Unassembled WGS sequence"/>
</dbReference>
<dbReference type="InterPro" id="IPR010721">
    <property type="entry name" value="UstE-like"/>
</dbReference>
<dbReference type="GO" id="GO:0016020">
    <property type="term" value="C:membrane"/>
    <property type="evidence" value="ECO:0007669"/>
    <property type="project" value="TreeGrafter"/>
</dbReference>
<evidence type="ECO:0008006" key="3">
    <source>
        <dbReference type="Google" id="ProtNLM"/>
    </source>
</evidence>
<dbReference type="InParanoid" id="A0A0C3D163"/>
<evidence type="ECO:0000313" key="1">
    <source>
        <dbReference type="EMBL" id="KIN04994.1"/>
    </source>
</evidence>
<keyword evidence="2" id="KW-1185">Reference proteome</keyword>
<dbReference type="Gene3D" id="1.20.120.1630">
    <property type="match status" value="1"/>
</dbReference>
<dbReference type="Pfam" id="PF06966">
    <property type="entry name" value="DUF1295"/>
    <property type="match status" value="1"/>
</dbReference>
<dbReference type="OrthoDB" id="67965at2759"/>
<organism evidence="1 2">
    <name type="scientific">Oidiodendron maius (strain Zn)</name>
    <dbReference type="NCBI Taxonomy" id="913774"/>
    <lineage>
        <taxon>Eukaryota</taxon>
        <taxon>Fungi</taxon>
        <taxon>Dikarya</taxon>
        <taxon>Ascomycota</taxon>
        <taxon>Pezizomycotina</taxon>
        <taxon>Leotiomycetes</taxon>
        <taxon>Leotiomycetes incertae sedis</taxon>
        <taxon>Myxotrichaceae</taxon>
        <taxon>Oidiodendron</taxon>
    </lineage>
</organism>